<proteinExistence type="predicted"/>
<dbReference type="KEGG" id="vin:AKJ08_2450"/>
<evidence type="ECO:0000313" key="4">
    <source>
        <dbReference type="Proteomes" id="UP000055590"/>
    </source>
</evidence>
<evidence type="ECO:0000313" key="3">
    <source>
        <dbReference type="EMBL" id="AKU92063.1"/>
    </source>
</evidence>
<dbReference type="RefSeq" id="WP_050726288.1">
    <property type="nucleotide sequence ID" value="NZ_CP012332.1"/>
</dbReference>
<feature type="chain" id="PRO_5005465453" evidence="2">
    <location>
        <begin position="24"/>
        <end position="219"/>
    </location>
</feature>
<keyword evidence="4" id="KW-1185">Reference proteome</keyword>
<dbReference type="STRING" id="1391653.AKJ08_2450"/>
<keyword evidence="2" id="KW-0732">Signal</keyword>
<feature type="region of interest" description="Disordered" evidence="1">
    <location>
        <begin position="136"/>
        <end position="185"/>
    </location>
</feature>
<accession>A0A0K1PEV5</accession>
<dbReference type="EMBL" id="CP012332">
    <property type="protein sequence ID" value="AKU92063.1"/>
    <property type="molecule type" value="Genomic_DNA"/>
</dbReference>
<protein>
    <submittedName>
        <fullName evidence="3">Uncharacterized protein</fullName>
    </submittedName>
</protein>
<name>A0A0K1PEV5_9BACT</name>
<evidence type="ECO:0000256" key="2">
    <source>
        <dbReference type="SAM" id="SignalP"/>
    </source>
</evidence>
<reference evidence="3 4" key="1">
    <citation type="submission" date="2015-08" db="EMBL/GenBank/DDBJ databases">
        <authorList>
            <person name="Babu N.S."/>
            <person name="Beckwith C.J."/>
            <person name="Beseler K.G."/>
            <person name="Brison A."/>
            <person name="Carone J.V."/>
            <person name="Caskin T.P."/>
            <person name="Diamond M."/>
            <person name="Durham M.E."/>
            <person name="Foxe J.M."/>
            <person name="Go M."/>
            <person name="Henderson B.A."/>
            <person name="Jones I.B."/>
            <person name="McGettigan J.A."/>
            <person name="Micheletti S.J."/>
            <person name="Nasrallah M.E."/>
            <person name="Ortiz D."/>
            <person name="Piller C.R."/>
            <person name="Privatt S.R."/>
            <person name="Schneider S.L."/>
            <person name="Sharp S."/>
            <person name="Smith T.C."/>
            <person name="Stanton J.D."/>
            <person name="Ullery H.E."/>
            <person name="Wilson R.J."/>
            <person name="Serrano M.G."/>
            <person name="Buck G."/>
            <person name="Lee V."/>
            <person name="Wang Y."/>
            <person name="Carvalho R."/>
            <person name="Voegtly L."/>
            <person name="Shi R."/>
            <person name="Duckworth R."/>
            <person name="Johnson A."/>
            <person name="Loviza R."/>
            <person name="Walstead R."/>
            <person name="Shah Z."/>
            <person name="Kiflezghi M."/>
            <person name="Wade K."/>
            <person name="Ball S.L."/>
            <person name="Bradley K.W."/>
            <person name="Asai D.J."/>
            <person name="Bowman C.A."/>
            <person name="Russell D.A."/>
            <person name="Pope W.H."/>
            <person name="Jacobs-Sera D."/>
            <person name="Hendrix R.W."/>
            <person name="Hatfull G.F."/>
        </authorList>
    </citation>
    <scope>NUCLEOTIDE SEQUENCE [LARGE SCALE GENOMIC DNA]</scope>
    <source>
        <strain evidence="3 4">DSM 27710</strain>
    </source>
</reference>
<feature type="signal peptide" evidence="2">
    <location>
        <begin position="1"/>
        <end position="23"/>
    </location>
</feature>
<gene>
    <name evidence="3" type="ORF">AKJ08_2450</name>
</gene>
<feature type="compositionally biased region" description="Low complexity" evidence="1">
    <location>
        <begin position="145"/>
        <end position="166"/>
    </location>
</feature>
<organism evidence="3 4">
    <name type="scientific">Vulgatibacter incomptus</name>
    <dbReference type="NCBI Taxonomy" id="1391653"/>
    <lineage>
        <taxon>Bacteria</taxon>
        <taxon>Pseudomonadati</taxon>
        <taxon>Myxococcota</taxon>
        <taxon>Myxococcia</taxon>
        <taxon>Myxococcales</taxon>
        <taxon>Cystobacterineae</taxon>
        <taxon>Vulgatibacteraceae</taxon>
        <taxon>Vulgatibacter</taxon>
    </lineage>
</organism>
<sequence length="219" mass="23196">MSVSRLRILVLFVLVAGAVQARAQSHGRAGAQLVGTWVPSEVKRAIETGREAAIGCWLELSAEPAAVVERCGDERRGWESVSVSEKPGRLELVADGGRRIVIRTGTPLEMEVADGKELRRLYRVGEEQAEVVEAWSRRPPREAADAAAPSRGRAAPEAPEAASAGEARSKDAPVPIAQPIVPTSGRPCGCSGAEAGVGGLGFLAVLGWALPRRVRKIVR</sequence>
<dbReference type="AlphaFoldDB" id="A0A0K1PEV5"/>
<evidence type="ECO:0000256" key="1">
    <source>
        <dbReference type="SAM" id="MobiDB-lite"/>
    </source>
</evidence>
<dbReference type="Proteomes" id="UP000055590">
    <property type="component" value="Chromosome"/>
</dbReference>